<dbReference type="GO" id="GO:0008168">
    <property type="term" value="F:methyltransferase activity"/>
    <property type="evidence" value="ECO:0007669"/>
    <property type="project" value="UniProtKB-KW"/>
</dbReference>
<keyword evidence="2" id="KW-0808">Transferase</keyword>
<organism evidence="2 3">
    <name type="scientific">Lysinibacillus parviboronicapiens</name>
    <dbReference type="NCBI Taxonomy" id="436516"/>
    <lineage>
        <taxon>Bacteria</taxon>
        <taxon>Bacillati</taxon>
        <taxon>Bacillota</taxon>
        <taxon>Bacilli</taxon>
        <taxon>Bacillales</taxon>
        <taxon>Bacillaceae</taxon>
        <taxon>Lysinibacillus</taxon>
    </lineage>
</organism>
<accession>A0ABV2PIX1</accession>
<dbReference type="EMBL" id="JBEPSB010000006">
    <property type="protein sequence ID" value="MET4560706.1"/>
    <property type="molecule type" value="Genomic_DNA"/>
</dbReference>
<reference evidence="2 3" key="1">
    <citation type="submission" date="2024-06" db="EMBL/GenBank/DDBJ databases">
        <title>Sorghum-associated microbial communities from plants grown in Nebraska, USA.</title>
        <authorList>
            <person name="Schachtman D."/>
        </authorList>
    </citation>
    <scope>NUCLEOTIDE SEQUENCE [LARGE SCALE GENOMIC DNA]</scope>
    <source>
        <strain evidence="2 3">736</strain>
    </source>
</reference>
<dbReference type="GO" id="GO:0032259">
    <property type="term" value="P:methylation"/>
    <property type="evidence" value="ECO:0007669"/>
    <property type="project" value="UniProtKB-KW"/>
</dbReference>
<feature type="domain" description="Methyltransferase FkbM" evidence="1">
    <location>
        <begin position="130"/>
        <end position="290"/>
    </location>
</feature>
<keyword evidence="3" id="KW-1185">Reference proteome</keyword>
<keyword evidence="2" id="KW-0489">Methyltransferase</keyword>
<dbReference type="InterPro" id="IPR053202">
    <property type="entry name" value="EGF_Rcpt_Signaling_Reg"/>
</dbReference>
<dbReference type="Proteomes" id="UP001549363">
    <property type="component" value="Unassembled WGS sequence"/>
</dbReference>
<dbReference type="SUPFAM" id="SSF53335">
    <property type="entry name" value="S-adenosyl-L-methionine-dependent methyltransferases"/>
    <property type="match status" value="1"/>
</dbReference>
<dbReference type="Gene3D" id="3.40.50.720">
    <property type="entry name" value="NAD(P)-binding Rossmann-like Domain"/>
    <property type="match status" value="1"/>
</dbReference>
<dbReference type="RefSeq" id="WP_354471593.1">
    <property type="nucleotide sequence ID" value="NZ_JBEPSB010000006.1"/>
</dbReference>
<dbReference type="Gene3D" id="3.40.50.150">
    <property type="entry name" value="Vaccinia Virus protein VP39"/>
    <property type="match status" value="1"/>
</dbReference>
<gene>
    <name evidence="2" type="ORF">ABIA69_001850</name>
</gene>
<comment type="caution">
    <text evidence="2">The sequence shown here is derived from an EMBL/GenBank/DDBJ whole genome shotgun (WGS) entry which is preliminary data.</text>
</comment>
<protein>
    <submittedName>
        <fullName evidence="2">FkbM family methyltransferase</fullName>
    </submittedName>
</protein>
<dbReference type="PANTHER" id="PTHR34009">
    <property type="entry name" value="PROTEIN STAR"/>
    <property type="match status" value="1"/>
</dbReference>
<dbReference type="InterPro" id="IPR029063">
    <property type="entry name" value="SAM-dependent_MTases_sf"/>
</dbReference>
<dbReference type="Pfam" id="PF05050">
    <property type="entry name" value="Methyltransf_21"/>
    <property type="match status" value="1"/>
</dbReference>
<evidence type="ECO:0000259" key="1">
    <source>
        <dbReference type="Pfam" id="PF05050"/>
    </source>
</evidence>
<name>A0ABV2PIX1_9BACI</name>
<sequence>MFNKRLYVYGTGKYSSQLTDNLISENFMVDGYIDRHPEQRKNFFNRSVFSLHEVLEIEDDIYVIVGSSFYEDISKRLSEQGLIEYKDYCSGDFFMTEYHSRTSYSQFGEDILIESVLEKIKFKGNGFFIDVGAYHPYKYSNTYALYKKGWTGINIEPTPYKIDLFNAFRPKDINLGIGISSAKRQKDFYIYDENAYNTTEEHVVQQRINQNNLNFREKKVLEFLPLSKIVEDYLPEIDIHLLTIDVEGHELEVLQSYSWKKHKPSIIAVEIFDLNNSEIKLFLEKLGYVFMAKTIATGIFVLEELL</sequence>
<evidence type="ECO:0000313" key="2">
    <source>
        <dbReference type="EMBL" id="MET4560706.1"/>
    </source>
</evidence>
<dbReference type="InterPro" id="IPR006342">
    <property type="entry name" value="FkbM_mtfrase"/>
</dbReference>
<proteinExistence type="predicted"/>
<evidence type="ECO:0000313" key="3">
    <source>
        <dbReference type="Proteomes" id="UP001549363"/>
    </source>
</evidence>
<dbReference type="PANTHER" id="PTHR34009:SF2">
    <property type="entry name" value="PROTEIN STAR"/>
    <property type="match status" value="1"/>
</dbReference>